<evidence type="ECO:0000256" key="5">
    <source>
        <dbReference type="ARBA" id="ARBA00022723"/>
    </source>
</evidence>
<dbReference type="Proteomes" id="UP000594261">
    <property type="component" value="Chromosome 11"/>
</dbReference>
<feature type="binding site" evidence="9">
    <location>
        <position position="116"/>
    </location>
    <ligand>
        <name>oxalate</name>
        <dbReference type="ChEBI" id="CHEBI:30623"/>
    </ligand>
</feature>
<evidence type="ECO:0000313" key="15">
    <source>
        <dbReference type="Proteomes" id="UP000594261"/>
    </source>
</evidence>
<reference evidence="14 15" key="1">
    <citation type="journal article" date="2016" name="G3 (Bethesda)">
        <title>First Draft Assembly and Annotation of the Genome of a California Endemic Oak Quercus lobata Nee (Fagaceae).</title>
        <authorList>
            <person name="Sork V.L."/>
            <person name="Fitz-Gibbon S.T."/>
            <person name="Puiu D."/>
            <person name="Crepeau M."/>
            <person name="Gugger P.F."/>
            <person name="Sherman R."/>
            <person name="Stevens K."/>
            <person name="Langley C.H."/>
            <person name="Pellegrini M."/>
            <person name="Salzberg S.L."/>
        </authorList>
    </citation>
    <scope>NUCLEOTIDE SEQUENCE [LARGE SCALE GENOMIC DNA]</scope>
    <source>
        <strain evidence="15">cv. SW786</strain>
    </source>
</reference>
<evidence type="ECO:0000256" key="2">
    <source>
        <dbReference type="ARBA" id="ARBA00007456"/>
    </source>
</evidence>
<evidence type="ECO:0000256" key="3">
    <source>
        <dbReference type="ARBA" id="ARBA00022523"/>
    </source>
</evidence>
<proteinExistence type="inferred from homology"/>
<dbReference type="SUPFAM" id="SSF51182">
    <property type="entry name" value="RmlC-like cupins"/>
    <property type="match status" value="1"/>
</dbReference>
<dbReference type="GO" id="GO:0030145">
    <property type="term" value="F:manganese ion binding"/>
    <property type="evidence" value="ECO:0007669"/>
    <property type="project" value="InterPro"/>
</dbReference>
<dbReference type="EMBL" id="LRBV02000011">
    <property type="status" value="NOT_ANNOTATED_CDS"/>
    <property type="molecule type" value="Genomic_DNA"/>
</dbReference>
<reference evidence="14" key="2">
    <citation type="submission" date="2021-01" db="UniProtKB">
        <authorList>
            <consortium name="EnsemblPlants"/>
        </authorList>
    </citation>
    <scope>IDENTIFICATION</scope>
</reference>
<feature type="disulfide bond" evidence="11">
    <location>
        <begin position="29"/>
        <end position="46"/>
    </location>
</feature>
<dbReference type="PANTHER" id="PTHR31238">
    <property type="entry name" value="GERMIN-LIKE PROTEIN SUBFAMILY 3 MEMBER 3"/>
    <property type="match status" value="1"/>
</dbReference>
<evidence type="ECO:0000256" key="6">
    <source>
        <dbReference type="ARBA" id="ARBA00023157"/>
    </source>
</evidence>
<dbReference type="Gene3D" id="2.60.120.10">
    <property type="entry name" value="Jelly Rolls"/>
    <property type="match status" value="2"/>
</dbReference>
<dbReference type="Gramene" id="QL01p018571:mrna">
    <property type="protein sequence ID" value="QL01p018571:mrna"/>
    <property type="gene ID" value="QL01p018571"/>
</dbReference>
<keyword evidence="8 9" id="KW-0464">Manganese</keyword>
<dbReference type="CDD" id="cd02241">
    <property type="entry name" value="cupin_OxOx"/>
    <property type="match status" value="1"/>
</dbReference>
<keyword evidence="4" id="KW-0964">Secreted</keyword>
<evidence type="ECO:0000256" key="4">
    <source>
        <dbReference type="ARBA" id="ARBA00022525"/>
    </source>
</evidence>
<dbReference type="InterPro" id="IPR006045">
    <property type="entry name" value="Cupin_1"/>
</dbReference>
<evidence type="ECO:0000256" key="9">
    <source>
        <dbReference type="PIRSR" id="PIRSR601929-1"/>
    </source>
</evidence>
<dbReference type="InterPro" id="IPR001929">
    <property type="entry name" value="Germin"/>
</dbReference>
<evidence type="ECO:0000256" key="12">
    <source>
        <dbReference type="SAM" id="SignalP"/>
    </source>
</evidence>
<dbReference type="PROSITE" id="PS00725">
    <property type="entry name" value="GERMIN"/>
    <property type="match status" value="1"/>
</dbReference>
<feature type="binding site" evidence="9">
    <location>
        <position position="111"/>
    </location>
    <ligand>
        <name>oxalate</name>
        <dbReference type="ChEBI" id="CHEBI:30623"/>
    </ligand>
</feature>
<evidence type="ECO:0000313" key="14">
    <source>
        <dbReference type="EnsemblPlants" id="QL01p018571:mrna"/>
    </source>
</evidence>
<evidence type="ECO:0000259" key="13">
    <source>
        <dbReference type="SMART" id="SM00835"/>
    </source>
</evidence>
<comment type="similarity">
    <text evidence="2">Belongs to the germin family.</text>
</comment>
<dbReference type="InParanoid" id="A0A7N2KMU7"/>
<dbReference type="SMART" id="SM00835">
    <property type="entry name" value="Cupin_1"/>
    <property type="match status" value="1"/>
</dbReference>
<dbReference type="InterPro" id="IPR014710">
    <property type="entry name" value="RmlC-like_jellyroll"/>
</dbReference>
<keyword evidence="15" id="KW-1185">Reference proteome</keyword>
<protein>
    <recommendedName>
        <fullName evidence="13">Cupin type-1 domain-containing protein</fullName>
    </recommendedName>
</protein>
<feature type="signal peptide" evidence="12">
    <location>
        <begin position="1"/>
        <end position="19"/>
    </location>
</feature>
<dbReference type="Pfam" id="PF00190">
    <property type="entry name" value="Cupin_1"/>
    <property type="match status" value="1"/>
</dbReference>
<dbReference type="AlphaFoldDB" id="A0A7N2KMU7"/>
<keyword evidence="3" id="KW-0052">Apoplast</keyword>
<feature type="domain" description="Cupin type-1" evidence="13">
    <location>
        <begin position="66"/>
        <end position="171"/>
    </location>
</feature>
<dbReference type="EnsemblPlants" id="QL01p018571:mrna">
    <property type="protein sequence ID" value="QL01p018571:mrna"/>
    <property type="gene ID" value="QL01p018571"/>
</dbReference>
<dbReference type="EMBL" id="LRBV02000001">
    <property type="status" value="NOT_ANNOTATED_CDS"/>
    <property type="molecule type" value="Genomic_DNA"/>
</dbReference>
<feature type="binding site" evidence="10">
    <location>
        <position position="109"/>
    </location>
    <ligand>
        <name>Mn(2+)</name>
        <dbReference type="ChEBI" id="CHEBI:29035"/>
    </ligand>
</feature>
<keyword evidence="12" id="KW-0732">Signal</keyword>
<comment type="subcellular location">
    <subcellularLocation>
        <location evidence="1">Secreted</location>
        <location evidence="1">Extracellular space</location>
        <location evidence="1">Apoplast</location>
    </subcellularLocation>
</comment>
<evidence type="ECO:0000256" key="7">
    <source>
        <dbReference type="ARBA" id="ARBA00023180"/>
    </source>
</evidence>
<feature type="binding site" evidence="10">
    <location>
        <position position="116"/>
    </location>
    <ligand>
        <name>Mn(2+)</name>
        <dbReference type="ChEBI" id="CHEBI:29035"/>
    </ligand>
</feature>
<feature type="binding site" evidence="10">
    <location>
        <position position="111"/>
    </location>
    <ligand>
        <name>Mn(2+)</name>
        <dbReference type="ChEBI" id="CHEBI:29035"/>
    </ligand>
</feature>
<feature type="binding site" evidence="9">
    <location>
        <position position="106"/>
    </location>
    <ligand>
        <name>oxalate</name>
        <dbReference type="ChEBI" id="CHEBI:30623"/>
    </ligand>
</feature>
<name>A0A7N2KMU7_QUELO</name>
<dbReference type="InterPro" id="IPR019780">
    <property type="entry name" value="Germin_Mn-BS"/>
</dbReference>
<dbReference type="Proteomes" id="UP000594261">
    <property type="component" value="Chromosome 1"/>
</dbReference>
<dbReference type="InterPro" id="IPR011051">
    <property type="entry name" value="RmlC_Cupin_sf"/>
</dbReference>
<keyword evidence="6 11" id="KW-1015">Disulfide bond</keyword>
<dbReference type="GO" id="GO:0048046">
    <property type="term" value="C:apoplast"/>
    <property type="evidence" value="ECO:0007669"/>
    <property type="project" value="UniProtKB-SubCell"/>
</dbReference>
<evidence type="ECO:0000256" key="1">
    <source>
        <dbReference type="ARBA" id="ARBA00004271"/>
    </source>
</evidence>
<evidence type="ECO:0000256" key="10">
    <source>
        <dbReference type="PIRSR" id="PIRSR601929-2"/>
    </source>
</evidence>
<dbReference type="EnsemblPlants" id="QL11p006517:mrna">
    <property type="protein sequence ID" value="QL11p006517:mrna"/>
    <property type="gene ID" value="QL11p006517"/>
</dbReference>
<sequence length="177" mass="18967">MMKVVIVAILALATTLVSAYDPSPLQDFCVAINNTDSAVFVNGKFCKDPTLVTANDFFFSGLNIPENIAANKVESNVTLVNVDKLPGLNTLGVSLARLDFAPYGLNPPHTHPHSTELLVVIEGQTNAVAFAGLSSQNPRVITIANAVFGSNPPINLDVLAKAFLLDKNVVEYLQKQF</sequence>
<accession>A0A7N2KMU7</accession>
<organism evidence="14 15">
    <name type="scientific">Quercus lobata</name>
    <name type="common">Valley oak</name>
    <dbReference type="NCBI Taxonomy" id="97700"/>
    <lineage>
        <taxon>Eukaryota</taxon>
        <taxon>Viridiplantae</taxon>
        <taxon>Streptophyta</taxon>
        <taxon>Embryophyta</taxon>
        <taxon>Tracheophyta</taxon>
        <taxon>Spermatophyta</taxon>
        <taxon>Magnoliopsida</taxon>
        <taxon>eudicotyledons</taxon>
        <taxon>Gunneridae</taxon>
        <taxon>Pentapetalae</taxon>
        <taxon>rosids</taxon>
        <taxon>fabids</taxon>
        <taxon>Fagales</taxon>
        <taxon>Fagaceae</taxon>
        <taxon>Quercus</taxon>
    </lineage>
</organism>
<feature type="chain" id="PRO_5033597622" description="Cupin type-1 domain-containing protein" evidence="12">
    <location>
        <begin position="20"/>
        <end position="177"/>
    </location>
</feature>
<keyword evidence="7" id="KW-0325">Glycoprotein</keyword>
<evidence type="ECO:0000256" key="8">
    <source>
        <dbReference type="ARBA" id="ARBA00023211"/>
    </source>
</evidence>
<keyword evidence="5 9" id="KW-0479">Metal-binding</keyword>
<evidence type="ECO:0000256" key="11">
    <source>
        <dbReference type="PIRSR" id="PIRSR601929-3"/>
    </source>
</evidence>
<dbReference type="Gramene" id="QL11p006517:mrna">
    <property type="protein sequence ID" value="QL11p006517:mrna"/>
    <property type="gene ID" value="QL11p006517"/>
</dbReference>